<accession>A0ACD5WKU5</accession>
<proteinExistence type="predicted"/>
<reference evidence="1" key="1">
    <citation type="submission" date="2021-05" db="EMBL/GenBank/DDBJ databases">
        <authorList>
            <person name="Scholz U."/>
            <person name="Mascher M."/>
            <person name="Fiebig A."/>
        </authorList>
    </citation>
    <scope>NUCLEOTIDE SEQUENCE [LARGE SCALE GENOMIC DNA]</scope>
</reference>
<sequence length="443" mass="49931">MGRHLTISSSWDRDKIVYESIDFTRIRSLTVFGKWMSFFVSDKMRFLRVLDLEDTLGVTNDDLEQIIKLLRRLKFLSLRGCKEITSLPDSLGEMKQLQTLDVKHTSIVTLPVNITKLQRLHYINAGRNTMPSNGETKDTTIVAAAIPPEDDVGSWVPSPPTTATTPLPDHDNGALGRRRRTRAHDLVSTWLSNVNKLGKRQFEIKNGGVQFVPAAVEGVGKLTALHTLGVINVRGSGANLIFREVKKLTQLRKLRLSGINRKNWQDMWCAISGHGYLASLLVHLDCNKKRQQDLYCLDDISEPPTTLKSFKMYGGKIQVSLAWIKKLDNLKKAHLEDLELTVSTQEHIESLMALPSAKILQIECGNYRCDIEFLTGWKFVEVLVVHCSTTEASLEISSLNCLSGLKEVRLKGSYSEAVKQHLQQELDDKFSPSTRPELKLDPQ</sequence>
<keyword evidence="2" id="KW-1185">Reference proteome</keyword>
<reference evidence="1" key="2">
    <citation type="submission" date="2025-09" db="UniProtKB">
        <authorList>
            <consortium name="EnsemblPlants"/>
        </authorList>
    </citation>
    <scope>IDENTIFICATION</scope>
</reference>
<protein>
    <submittedName>
        <fullName evidence="1">Uncharacterized protein</fullName>
    </submittedName>
</protein>
<organism evidence="1 2">
    <name type="scientific">Avena sativa</name>
    <name type="common">Oat</name>
    <dbReference type="NCBI Taxonomy" id="4498"/>
    <lineage>
        <taxon>Eukaryota</taxon>
        <taxon>Viridiplantae</taxon>
        <taxon>Streptophyta</taxon>
        <taxon>Embryophyta</taxon>
        <taxon>Tracheophyta</taxon>
        <taxon>Spermatophyta</taxon>
        <taxon>Magnoliopsida</taxon>
        <taxon>Liliopsida</taxon>
        <taxon>Poales</taxon>
        <taxon>Poaceae</taxon>
        <taxon>BOP clade</taxon>
        <taxon>Pooideae</taxon>
        <taxon>Poodae</taxon>
        <taxon>Poeae</taxon>
        <taxon>Poeae Chloroplast Group 1 (Aveneae type)</taxon>
        <taxon>Aveninae</taxon>
        <taxon>Avena</taxon>
    </lineage>
</organism>
<dbReference type="Proteomes" id="UP001732700">
    <property type="component" value="Chromosome 4A"/>
</dbReference>
<dbReference type="EnsemblPlants" id="AVESA.00010b.r2.4AG0652430.1">
    <property type="protein sequence ID" value="AVESA.00010b.r2.4AG0652430.1.CDS"/>
    <property type="gene ID" value="AVESA.00010b.r2.4AG0652430"/>
</dbReference>
<name>A0ACD5WKU5_AVESA</name>
<evidence type="ECO:0000313" key="2">
    <source>
        <dbReference type="Proteomes" id="UP001732700"/>
    </source>
</evidence>
<evidence type="ECO:0000313" key="1">
    <source>
        <dbReference type="EnsemblPlants" id="AVESA.00010b.r2.4AG0652430.1.CDS"/>
    </source>
</evidence>